<dbReference type="EMBL" id="CP044620">
    <property type="protein sequence ID" value="QRD86101.1"/>
    <property type="molecule type" value="Genomic_DNA"/>
</dbReference>
<sequence length="64" mass="7569">MVSNFCLLARYLYRKGLAKDIREDNVYPVEDEPTILTCIFLSHKQNPGKEIRRARLKKTLNEMK</sequence>
<dbReference type="Proteomes" id="UP000596276">
    <property type="component" value="Chromosome 3"/>
</dbReference>
<organism evidence="1 2">
    <name type="scientific">Aspergillus flavus (strain ATCC 200026 / FGSC A1120 / IAM 13836 / NRRL 3357 / JCM 12722 / SRRC 167)</name>
    <dbReference type="NCBI Taxonomy" id="332952"/>
    <lineage>
        <taxon>Eukaryota</taxon>
        <taxon>Fungi</taxon>
        <taxon>Dikarya</taxon>
        <taxon>Ascomycota</taxon>
        <taxon>Pezizomycotina</taxon>
        <taxon>Eurotiomycetes</taxon>
        <taxon>Eurotiomycetidae</taxon>
        <taxon>Eurotiales</taxon>
        <taxon>Aspergillaceae</taxon>
        <taxon>Aspergillus</taxon>
        <taxon>Aspergillus subgen. Circumdati</taxon>
    </lineage>
</organism>
<dbReference type="AlphaFoldDB" id="A0A7U2MLW8"/>
<keyword evidence="2" id="KW-1185">Reference proteome</keyword>
<protein>
    <submittedName>
        <fullName evidence="1">Uncharacterized protein</fullName>
    </submittedName>
</protein>
<accession>A0A7U2MLW8</accession>
<name>A0A7U2MLW8_ASPFN</name>
<proteinExistence type="predicted"/>
<reference evidence="2" key="1">
    <citation type="journal article" date="2021" name="G3 (Bethesda)">
        <title>Chromosome assembled and annotated genome sequence of Aspergillus flavus NRRL 3357.</title>
        <authorList>
            <person name="Skerker J.M."/>
            <person name="Pianalto K.M."/>
            <person name="Mondo S.J."/>
            <person name="Yang K."/>
            <person name="Arkin A.P."/>
            <person name="Keller N.P."/>
            <person name="Grigoriev I.V."/>
            <person name="Louise Glass N.L."/>
        </authorList>
    </citation>
    <scope>NUCLEOTIDE SEQUENCE [LARGE SCALE GENOMIC DNA]</scope>
    <source>
        <strain evidence="2">ATCC 200026 / FGSC A1120 / IAM 13836 / NRRL 3357 / JCM 12722 / SRRC 167</strain>
    </source>
</reference>
<gene>
    <name evidence="1" type="ORF">F9C07_5120</name>
</gene>
<evidence type="ECO:0000313" key="1">
    <source>
        <dbReference type="EMBL" id="QRD86101.1"/>
    </source>
</evidence>
<evidence type="ECO:0000313" key="2">
    <source>
        <dbReference type="Proteomes" id="UP000596276"/>
    </source>
</evidence>
<dbReference type="VEuPathDB" id="FungiDB:F9C07_5120"/>